<keyword evidence="2" id="KW-1185">Reference proteome</keyword>
<comment type="caution">
    <text evidence="1">The sequence shown here is derived from an EMBL/GenBank/DDBJ whole genome shotgun (WGS) entry which is preliminary data.</text>
</comment>
<proteinExistence type="predicted"/>
<sequence>MVRASNFFVGLVNFFSLLGGIIAIAFSLYIHFHGGTACQNSLFKPLIIIGALFSVVSLLGLLGVWFRNNILLFLYLIVMFLFIITLAVFPVLVFASTHNDDGGGKDGYVYRVTYNGAGEAESVVGFRQYRLANFSSYLRKHLVNGRSWDAIKDCLVDAQVCRSIAKNTNDTAQEFYKINLSPIQSGCCKPSIDCGFEYKDGTSWTAPESGLLNFFSLLGGIIAIVFSLYIHFHGGTACQNSLFKLLVITGVVLSVVSLLGLLGVWCKNNILLYVYLILMFLCIIASAVFLLFVFTSNDNDDGGGKDGYVFGVTYNSTGKAVSVVGFRQYRLANFSSYLRKHLVDGRSWNAIKDCLIEAEVCRSVAKNTNERAQDFYKINLSPIQSDCCKPSIDCGFEYKNGITWTAPEPDAAVLNSECLKWSNEEDRLCFDCNSCKAGVLNTIKKVLRNLAICLVVSFIIIYSVSFCALSNNRENKYEYHRYGYKYNP</sequence>
<accession>A0ACC1XRD8</accession>
<dbReference type="EMBL" id="CM051401">
    <property type="protein sequence ID" value="KAJ4713299.1"/>
    <property type="molecule type" value="Genomic_DNA"/>
</dbReference>
<protein>
    <submittedName>
        <fullName evidence="1">Tetraspanin</fullName>
    </submittedName>
</protein>
<organism evidence="1 2">
    <name type="scientific">Melia azedarach</name>
    <name type="common">Chinaberry tree</name>
    <dbReference type="NCBI Taxonomy" id="155640"/>
    <lineage>
        <taxon>Eukaryota</taxon>
        <taxon>Viridiplantae</taxon>
        <taxon>Streptophyta</taxon>
        <taxon>Embryophyta</taxon>
        <taxon>Tracheophyta</taxon>
        <taxon>Spermatophyta</taxon>
        <taxon>Magnoliopsida</taxon>
        <taxon>eudicotyledons</taxon>
        <taxon>Gunneridae</taxon>
        <taxon>Pentapetalae</taxon>
        <taxon>rosids</taxon>
        <taxon>malvids</taxon>
        <taxon>Sapindales</taxon>
        <taxon>Meliaceae</taxon>
        <taxon>Melia</taxon>
    </lineage>
</organism>
<gene>
    <name evidence="1" type="ORF">OWV82_015411</name>
</gene>
<reference evidence="1 2" key="1">
    <citation type="journal article" date="2023" name="Science">
        <title>Complex scaffold remodeling in plant triterpene biosynthesis.</title>
        <authorList>
            <person name="De La Pena R."/>
            <person name="Hodgson H."/>
            <person name="Liu J.C."/>
            <person name="Stephenson M.J."/>
            <person name="Martin A.C."/>
            <person name="Owen C."/>
            <person name="Harkess A."/>
            <person name="Leebens-Mack J."/>
            <person name="Jimenez L.E."/>
            <person name="Osbourn A."/>
            <person name="Sattely E.S."/>
        </authorList>
    </citation>
    <scope>NUCLEOTIDE SEQUENCE [LARGE SCALE GENOMIC DNA]</scope>
    <source>
        <strain evidence="2">cv. JPN11</strain>
        <tissue evidence="1">Leaf</tissue>
    </source>
</reference>
<name>A0ACC1XRD8_MELAZ</name>
<dbReference type="Proteomes" id="UP001164539">
    <property type="component" value="Chromosome 8"/>
</dbReference>
<evidence type="ECO:0000313" key="2">
    <source>
        <dbReference type="Proteomes" id="UP001164539"/>
    </source>
</evidence>
<evidence type="ECO:0000313" key="1">
    <source>
        <dbReference type="EMBL" id="KAJ4713299.1"/>
    </source>
</evidence>